<reference evidence="2 3" key="1">
    <citation type="submission" date="2019-11" db="EMBL/GenBank/DDBJ databases">
        <title>Whole-genome sequence of a the green, strictly anaerobic photosynthetic bacterium Heliobacillus mobilis DSM 6151.</title>
        <authorList>
            <person name="Kyndt J.A."/>
            <person name="Meyer T.E."/>
        </authorList>
    </citation>
    <scope>NUCLEOTIDE SEQUENCE [LARGE SCALE GENOMIC DNA]</scope>
    <source>
        <strain evidence="2 3">DSM 6151</strain>
    </source>
</reference>
<dbReference type="PROSITE" id="PS51782">
    <property type="entry name" value="LYSM"/>
    <property type="match status" value="1"/>
</dbReference>
<dbReference type="Pfam" id="PF01476">
    <property type="entry name" value="LysM"/>
    <property type="match status" value="1"/>
</dbReference>
<dbReference type="SMART" id="SM00257">
    <property type="entry name" value="LysM"/>
    <property type="match status" value="1"/>
</dbReference>
<sequence>MPTSGAVRPTAVTQWPSITYVVQAGDSGWSLSQKFGVPLSDLYRYNYMKTDEWFDAGQKIAINGFAPRNYDVFPGMHVAPSKYGVIADWFFDGQYVLNRNDQFQLTDVDTGKTVQVKMLGGYNHSDVEPLTTTDTQTMKELFATWTWNPRAVVVWKDGMNIAASLSGMPHSYDTTPTNGVDGHFDLYLKNSCPHGTTTDAYQAQHAAMILKAVGK</sequence>
<evidence type="ECO:0000313" key="2">
    <source>
        <dbReference type="EMBL" id="MTV47385.1"/>
    </source>
</evidence>
<dbReference type="AlphaFoldDB" id="A0A6I3SD21"/>
<evidence type="ECO:0000259" key="1">
    <source>
        <dbReference type="PROSITE" id="PS51782"/>
    </source>
</evidence>
<dbReference type="Gene3D" id="3.10.350.10">
    <property type="entry name" value="LysM domain"/>
    <property type="match status" value="1"/>
</dbReference>
<keyword evidence="3" id="KW-1185">Reference proteome</keyword>
<evidence type="ECO:0000313" key="3">
    <source>
        <dbReference type="Proteomes" id="UP000430670"/>
    </source>
</evidence>
<gene>
    <name evidence="2" type="ORF">GJ688_00145</name>
</gene>
<protein>
    <submittedName>
        <fullName evidence="2">LysM peptidoglycan-binding domain-containing protein</fullName>
    </submittedName>
</protein>
<dbReference type="Proteomes" id="UP000430670">
    <property type="component" value="Unassembled WGS sequence"/>
</dbReference>
<organism evidence="2 3">
    <name type="scientific">Heliobacterium mobile</name>
    <name type="common">Heliobacillus mobilis</name>
    <dbReference type="NCBI Taxonomy" id="28064"/>
    <lineage>
        <taxon>Bacteria</taxon>
        <taxon>Bacillati</taxon>
        <taxon>Bacillota</taxon>
        <taxon>Clostridia</taxon>
        <taxon>Eubacteriales</taxon>
        <taxon>Heliobacteriaceae</taxon>
        <taxon>Heliobacterium</taxon>
    </lineage>
</organism>
<name>A0A6I3SD21_HELMO</name>
<accession>A0A6I3SD21</accession>
<dbReference type="EMBL" id="WNKU01000001">
    <property type="protein sequence ID" value="MTV47385.1"/>
    <property type="molecule type" value="Genomic_DNA"/>
</dbReference>
<dbReference type="CDD" id="cd00118">
    <property type="entry name" value="LysM"/>
    <property type="match status" value="1"/>
</dbReference>
<proteinExistence type="predicted"/>
<dbReference type="InterPro" id="IPR018392">
    <property type="entry name" value="LysM"/>
</dbReference>
<dbReference type="SUPFAM" id="SSF54106">
    <property type="entry name" value="LysM domain"/>
    <property type="match status" value="1"/>
</dbReference>
<comment type="caution">
    <text evidence="2">The sequence shown here is derived from an EMBL/GenBank/DDBJ whole genome shotgun (WGS) entry which is preliminary data.</text>
</comment>
<dbReference type="InterPro" id="IPR036779">
    <property type="entry name" value="LysM_dom_sf"/>
</dbReference>
<feature type="domain" description="LysM" evidence="1">
    <location>
        <begin position="18"/>
        <end position="62"/>
    </location>
</feature>